<gene>
    <name evidence="6" type="ORF">GOALK_030_00130</name>
</gene>
<dbReference type="Proteomes" id="UP000003558">
    <property type="component" value="Unassembled WGS sequence"/>
</dbReference>
<evidence type="ECO:0000256" key="4">
    <source>
        <dbReference type="PROSITE-ProRule" id="PRU00510"/>
    </source>
</evidence>
<dbReference type="PANTHER" id="PTHR33823">
    <property type="entry name" value="RNA POLYMERASE-BINDING TRANSCRIPTION FACTOR DKSA-RELATED"/>
    <property type="match status" value="1"/>
</dbReference>
<comment type="caution">
    <text evidence="6">The sequence shown here is derived from an EMBL/GenBank/DDBJ whole genome shotgun (WGS) entry which is preliminary data.</text>
</comment>
<dbReference type="Pfam" id="PF01258">
    <property type="entry name" value="zf-dskA_traR"/>
    <property type="match status" value="1"/>
</dbReference>
<dbReference type="AlphaFoldDB" id="F9VS27"/>
<evidence type="ECO:0000256" key="3">
    <source>
        <dbReference type="ARBA" id="ARBA00022833"/>
    </source>
</evidence>
<dbReference type="PROSITE" id="PS51128">
    <property type="entry name" value="ZF_DKSA_2"/>
    <property type="match status" value="1"/>
</dbReference>
<dbReference type="InterPro" id="IPR000962">
    <property type="entry name" value="Znf_DskA_TraR"/>
</dbReference>
<dbReference type="InterPro" id="IPR020458">
    <property type="entry name" value="Znf_DskA_TraR_CS"/>
</dbReference>
<evidence type="ECO:0000313" key="7">
    <source>
        <dbReference type="Proteomes" id="UP000003558"/>
    </source>
</evidence>
<proteinExistence type="predicted"/>
<feature type="zinc finger region" description="dksA C4-type" evidence="4">
    <location>
        <begin position="118"/>
        <end position="142"/>
    </location>
</feature>
<dbReference type="eggNOG" id="COG1734">
    <property type="taxonomic scope" value="Bacteria"/>
</dbReference>
<keyword evidence="3" id="KW-0862">Zinc</keyword>
<organism evidence="6 7">
    <name type="scientific">Gordonia alkanivorans NBRC 16433</name>
    <dbReference type="NCBI Taxonomy" id="1027371"/>
    <lineage>
        <taxon>Bacteria</taxon>
        <taxon>Bacillati</taxon>
        <taxon>Actinomycetota</taxon>
        <taxon>Actinomycetes</taxon>
        <taxon>Mycobacteriales</taxon>
        <taxon>Gordoniaceae</taxon>
        <taxon>Gordonia</taxon>
    </lineage>
</organism>
<name>F9VS27_9ACTN</name>
<evidence type="ECO:0000313" key="6">
    <source>
        <dbReference type="EMBL" id="GAA11416.1"/>
    </source>
</evidence>
<dbReference type="PANTHER" id="PTHR33823:SF4">
    <property type="entry name" value="GENERAL STRESS PROTEIN 16O"/>
    <property type="match status" value="1"/>
</dbReference>
<dbReference type="STRING" id="1027371.GOALK_030_00130"/>
<feature type="domain" description="Zinc finger DksA/TraR C4-type" evidence="5">
    <location>
        <begin position="113"/>
        <end position="145"/>
    </location>
</feature>
<protein>
    <recommendedName>
        <fullName evidence="5">Zinc finger DksA/TraR C4-type domain-containing protein</fullName>
    </recommendedName>
</protein>
<keyword evidence="1" id="KW-0479">Metal-binding</keyword>
<dbReference type="EMBL" id="BACI01000030">
    <property type="protein sequence ID" value="GAA11416.1"/>
    <property type="molecule type" value="Genomic_DNA"/>
</dbReference>
<dbReference type="PROSITE" id="PS01102">
    <property type="entry name" value="ZF_DKSA_1"/>
    <property type="match status" value="1"/>
</dbReference>
<accession>F9VS27</accession>
<sequence length="151" mass="16302">MTENVVPAAYNLSRESTTDLGSVNVIHSDPNSGPNQSEASLIAERERTATLIESLSASLAAVIESTADAASDDEHDPEGTTLAVERGQLVAQLERSRVRLDEIDAALERVGRGAYGRCETCGEVIDPERLEVLPAARQCVRCAARNPSRRW</sequence>
<evidence type="ECO:0000256" key="2">
    <source>
        <dbReference type="ARBA" id="ARBA00022771"/>
    </source>
</evidence>
<evidence type="ECO:0000256" key="1">
    <source>
        <dbReference type="ARBA" id="ARBA00022723"/>
    </source>
</evidence>
<keyword evidence="2" id="KW-0863">Zinc-finger</keyword>
<evidence type="ECO:0000259" key="5">
    <source>
        <dbReference type="Pfam" id="PF01258"/>
    </source>
</evidence>
<dbReference type="GO" id="GO:0008270">
    <property type="term" value="F:zinc ion binding"/>
    <property type="evidence" value="ECO:0007669"/>
    <property type="project" value="UniProtKB-KW"/>
</dbReference>
<dbReference type="SUPFAM" id="SSF57716">
    <property type="entry name" value="Glucocorticoid receptor-like (DNA-binding domain)"/>
    <property type="match status" value="1"/>
</dbReference>
<reference evidence="6 7" key="1">
    <citation type="submission" date="2011-05" db="EMBL/GenBank/DDBJ databases">
        <title>Whole genome shotgun sequence of Gordonia alkanivorans NBRC 16433.</title>
        <authorList>
            <person name="Hosoyama A."/>
            <person name="Nakamura S."/>
            <person name="Takarada H."/>
            <person name="Tsuchikane K."/>
            <person name="Yamazaki S."/>
            <person name="Fujita N."/>
        </authorList>
    </citation>
    <scope>NUCLEOTIDE SEQUENCE [LARGE SCALE GENOMIC DNA]</scope>
    <source>
        <strain evidence="6 7">NBRC 16433</strain>
    </source>
</reference>
<dbReference type="Gene3D" id="1.20.120.910">
    <property type="entry name" value="DksA, coiled-coil domain"/>
    <property type="match status" value="1"/>
</dbReference>